<evidence type="ECO:0000259" key="4">
    <source>
        <dbReference type="PROSITE" id="PS50956"/>
    </source>
</evidence>
<dbReference type="OrthoDB" id="66249at2"/>
<dbReference type="EMBL" id="JABSXK010000001">
    <property type="protein sequence ID" value="NRV11535.1"/>
    <property type="molecule type" value="Genomic_DNA"/>
</dbReference>
<dbReference type="Pfam" id="PF01037">
    <property type="entry name" value="AsnC_trans_reg"/>
    <property type="match status" value="1"/>
</dbReference>
<keyword evidence="2" id="KW-0238">DNA-binding</keyword>
<accession>A0A0B5QE90</accession>
<dbReference type="GO" id="GO:0043565">
    <property type="term" value="F:sequence-specific DNA binding"/>
    <property type="evidence" value="ECO:0007669"/>
    <property type="project" value="InterPro"/>
</dbReference>
<dbReference type="GO" id="GO:0005829">
    <property type="term" value="C:cytosol"/>
    <property type="evidence" value="ECO:0007669"/>
    <property type="project" value="TreeGrafter"/>
</dbReference>
<dbReference type="PANTHER" id="PTHR30154">
    <property type="entry name" value="LEUCINE-RESPONSIVE REGULATORY PROTEIN"/>
    <property type="match status" value="1"/>
</dbReference>
<dbReference type="RefSeq" id="WP_023975451.1">
    <property type="nucleotide sequence ID" value="NZ_CP010086.2"/>
</dbReference>
<dbReference type="SMART" id="SM00344">
    <property type="entry name" value="HTH_ASNC"/>
    <property type="match status" value="1"/>
</dbReference>
<dbReference type="EMBL" id="JABAGV010000002">
    <property type="protein sequence ID" value="MBC2473372.1"/>
    <property type="molecule type" value="Genomic_DNA"/>
</dbReference>
<organism evidence="5 8">
    <name type="scientific">Clostridium beijerinckii</name>
    <name type="common">Clostridium MP</name>
    <dbReference type="NCBI Taxonomy" id="1520"/>
    <lineage>
        <taxon>Bacteria</taxon>
        <taxon>Bacillati</taxon>
        <taxon>Bacillota</taxon>
        <taxon>Clostridia</taxon>
        <taxon>Eubacteriales</taxon>
        <taxon>Clostridiaceae</taxon>
        <taxon>Clostridium</taxon>
    </lineage>
</organism>
<keyword evidence="1" id="KW-0805">Transcription regulation</keyword>
<dbReference type="SUPFAM" id="SSF54909">
    <property type="entry name" value="Dimeric alpha+beta barrel"/>
    <property type="match status" value="1"/>
</dbReference>
<dbReference type="InterPro" id="IPR019888">
    <property type="entry name" value="Tscrpt_reg_AsnC-like"/>
</dbReference>
<dbReference type="STRING" id="1520.LF65_02712"/>
<evidence type="ECO:0000313" key="8">
    <source>
        <dbReference type="Proteomes" id="UP000031866"/>
    </source>
</evidence>
<dbReference type="InterPro" id="IPR036390">
    <property type="entry name" value="WH_DNA-bd_sf"/>
</dbReference>
<evidence type="ECO:0000313" key="5">
    <source>
        <dbReference type="EMBL" id="AJG99285.1"/>
    </source>
</evidence>
<dbReference type="Gene3D" id="1.10.10.10">
    <property type="entry name" value="Winged helix-like DNA-binding domain superfamily/Winged helix DNA-binding domain"/>
    <property type="match status" value="1"/>
</dbReference>
<dbReference type="Pfam" id="PF13404">
    <property type="entry name" value="HTH_AsnC-type"/>
    <property type="match status" value="1"/>
</dbReference>
<reference evidence="6" key="5">
    <citation type="journal article" date="2022" name="Nat. Biotechnol.">
        <title>Carbon-negative production of acetone and isopropanol by gas fermentation at industrial pilot scale.</title>
        <authorList>
            <person name="Liew F.E."/>
            <person name="Nogle R."/>
            <person name="Abdalla T."/>
            <person name="Rasor B.J."/>
            <person name="Canter C."/>
            <person name="Jensen R.O."/>
            <person name="Wang L."/>
            <person name="Strutz J."/>
            <person name="Chirania P."/>
            <person name="De Tissera S."/>
            <person name="Mueller A.P."/>
            <person name="Ruan Z."/>
            <person name="Gao A."/>
            <person name="Tran L."/>
            <person name="Engle N.L."/>
            <person name="Bromley J.C."/>
            <person name="Daniell J."/>
            <person name="Conrado R."/>
            <person name="Tschaplinski T.J."/>
            <person name="Giannone R.J."/>
            <person name="Hettich R.L."/>
            <person name="Karim A.S."/>
            <person name="Simpson S.D."/>
            <person name="Brown S.D."/>
            <person name="Leang C."/>
            <person name="Jewett M.C."/>
            <person name="Kopke M."/>
        </authorList>
    </citation>
    <scope>NUCLEOTIDE SEQUENCE</scope>
    <source>
        <strain evidence="6">DJ015</strain>
    </source>
</reference>
<evidence type="ECO:0000256" key="1">
    <source>
        <dbReference type="ARBA" id="ARBA00023015"/>
    </source>
</evidence>
<dbReference type="AlphaFoldDB" id="A0A0B5QE90"/>
<keyword evidence="3" id="KW-0804">Transcription</keyword>
<dbReference type="EMBL" id="CP010086">
    <property type="protein sequence ID" value="AJG99285.1"/>
    <property type="molecule type" value="Genomic_DNA"/>
</dbReference>
<reference evidence="6" key="3">
    <citation type="submission" date="2020-04" db="EMBL/GenBank/DDBJ databases">
        <authorList>
            <person name="Brown S."/>
        </authorList>
    </citation>
    <scope>NUCLEOTIDE SEQUENCE</scope>
    <source>
        <strain evidence="6">DJ015</strain>
    </source>
</reference>
<dbReference type="InterPro" id="IPR011008">
    <property type="entry name" value="Dimeric_a/b-barrel"/>
</dbReference>
<dbReference type="Proteomes" id="UP000031866">
    <property type="component" value="Chromosome"/>
</dbReference>
<feature type="domain" description="HTH asnC-type" evidence="4">
    <location>
        <begin position="1"/>
        <end position="62"/>
    </location>
</feature>
<dbReference type="PROSITE" id="PS50956">
    <property type="entry name" value="HTH_ASNC_2"/>
    <property type="match status" value="1"/>
</dbReference>
<sequence>MDKMDYKILKCLKSNARIRAASISNEIHLSVSAVLERIHKMEKNKVIQNYTIIVDQKKLDNDVCALMEVSLEHPKFYDKFTSAIKGNDNIVSCYYLTGDYDFMLKIICQSSDHLEKIHRAIKSIEGVSATKTHFVLKNIKNTFSVIPEVEE</sequence>
<dbReference type="PRINTS" id="PR00033">
    <property type="entry name" value="HTHASNC"/>
</dbReference>
<reference evidence="5" key="2">
    <citation type="submission" date="2016-02" db="EMBL/GenBank/DDBJ databases">
        <title>Genome sequence of Clostridium beijerinckii strain 59B.</title>
        <authorList>
            <person name="Little G.T."/>
            <person name="Minton N.P."/>
        </authorList>
    </citation>
    <scope>NUCLEOTIDE SEQUENCE</scope>
    <source>
        <strain evidence="5">NCIMB 14988</strain>
    </source>
</reference>
<dbReference type="InterPro" id="IPR036388">
    <property type="entry name" value="WH-like_DNA-bd_sf"/>
</dbReference>
<protein>
    <submittedName>
        <fullName evidence="5 6">AsnC family transcriptional regulator</fullName>
    </submittedName>
    <submittedName>
        <fullName evidence="7">Lrp/AsnC family leucine-responsive transcriptional regulator</fullName>
    </submittedName>
</protein>
<dbReference type="InterPro" id="IPR000485">
    <property type="entry name" value="AsnC-type_HTH_dom"/>
</dbReference>
<evidence type="ECO:0000313" key="7">
    <source>
        <dbReference type="EMBL" id="NRV11535.1"/>
    </source>
</evidence>
<dbReference type="Proteomes" id="UP001194098">
    <property type="component" value="Unassembled WGS sequence"/>
</dbReference>
<dbReference type="SUPFAM" id="SSF46785">
    <property type="entry name" value="Winged helix' DNA-binding domain"/>
    <property type="match status" value="1"/>
</dbReference>
<reference evidence="8" key="1">
    <citation type="submission" date="2014-12" db="EMBL/GenBank/DDBJ databases">
        <title>Genome sequence of Clostridium beijerinckii strain 59B.</title>
        <authorList>
            <person name="Little G.T."/>
            <person name="Minton N.P."/>
        </authorList>
    </citation>
    <scope>NUCLEOTIDE SEQUENCE [LARGE SCALE GENOMIC DNA]</scope>
    <source>
        <strain evidence="8">59B</strain>
    </source>
</reference>
<dbReference type="InterPro" id="IPR019887">
    <property type="entry name" value="Tscrpt_reg_AsnC/Lrp_C"/>
</dbReference>
<evidence type="ECO:0000256" key="2">
    <source>
        <dbReference type="ARBA" id="ARBA00023125"/>
    </source>
</evidence>
<dbReference type="PANTHER" id="PTHR30154:SF34">
    <property type="entry name" value="TRANSCRIPTIONAL REGULATOR AZLB"/>
    <property type="match status" value="1"/>
</dbReference>
<dbReference type="GO" id="GO:0043200">
    <property type="term" value="P:response to amino acid"/>
    <property type="evidence" value="ECO:0007669"/>
    <property type="project" value="TreeGrafter"/>
</dbReference>
<evidence type="ECO:0000313" key="6">
    <source>
        <dbReference type="EMBL" id="MBC2473372.1"/>
    </source>
</evidence>
<dbReference type="KEGG" id="cbei:LF65_02712"/>
<gene>
    <name evidence="7" type="ORF">DFH45_004498</name>
    <name evidence="6" type="ORF">HGI39_01335</name>
    <name evidence="5" type="ORF">LF65_02712</name>
</gene>
<name>A0A0B5QE90_CLOBE</name>
<proteinExistence type="predicted"/>
<evidence type="ECO:0000256" key="3">
    <source>
        <dbReference type="ARBA" id="ARBA00023163"/>
    </source>
</evidence>
<reference evidence="7" key="4">
    <citation type="submission" date="2020-05" db="EMBL/GenBank/DDBJ databases">
        <title>Genomic insights into acetone-butanol-ethanol (ABE) fermentation by sequencing solventogenic clostridia strains.</title>
        <authorList>
            <person name="Brown S."/>
        </authorList>
    </citation>
    <scope>NUCLEOTIDE SEQUENCE</scope>
    <source>
        <strain evidence="7">DJ126</strain>
    </source>
</reference>
<dbReference type="Gene3D" id="3.30.70.920">
    <property type="match status" value="1"/>
</dbReference>
<dbReference type="Proteomes" id="UP000821656">
    <property type="component" value="Unassembled WGS sequence"/>
</dbReference>